<organism evidence="14 15">
    <name type="scientific">Anoxynatronum buryatiense</name>
    <dbReference type="NCBI Taxonomy" id="489973"/>
    <lineage>
        <taxon>Bacteria</taxon>
        <taxon>Bacillati</taxon>
        <taxon>Bacillota</taxon>
        <taxon>Clostridia</taxon>
        <taxon>Eubacteriales</taxon>
        <taxon>Clostridiaceae</taxon>
        <taxon>Anoxynatronum</taxon>
    </lineage>
</organism>
<evidence type="ECO:0000256" key="7">
    <source>
        <dbReference type="ARBA" id="ARBA00022643"/>
    </source>
</evidence>
<dbReference type="InterPro" id="IPR013785">
    <property type="entry name" value="Aldolase_TIM"/>
</dbReference>
<protein>
    <recommendedName>
        <fullName evidence="12">Dihydroorotate dehydrogenase</fullName>
        <shortName evidence="12">DHOD</shortName>
        <shortName evidence="12">DHODase</shortName>
        <shortName evidence="12">DHOdehase</shortName>
        <ecNumber evidence="12">1.3.-.-</ecNumber>
    </recommendedName>
</protein>
<comment type="cofactor">
    <cofactor evidence="12">
        <name>FMN</name>
        <dbReference type="ChEBI" id="CHEBI:58210"/>
    </cofactor>
    <text evidence="12">Binds 1 FMN per subunit.</text>
</comment>
<comment type="function">
    <text evidence="1">Catalyzes the conversion of dihydroorotate to orotate with NAD(+) as electron acceptor.</text>
</comment>
<dbReference type="GO" id="GO:0004589">
    <property type="term" value="F:dihydroorotate dehydrogenase (NAD+) activity"/>
    <property type="evidence" value="ECO:0007669"/>
    <property type="project" value="UniProtKB-EC"/>
</dbReference>
<dbReference type="Gene3D" id="3.20.20.70">
    <property type="entry name" value="Aldolase class I"/>
    <property type="match status" value="1"/>
</dbReference>
<dbReference type="EMBL" id="FXUF01000002">
    <property type="protein sequence ID" value="SMP44500.1"/>
    <property type="molecule type" value="Genomic_DNA"/>
</dbReference>
<comment type="catalytic activity">
    <reaction evidence="11">
        <text>(S)-dihydroorotate + NAD(+) = orotate + NADH + H(+)</text>
        <dbReference type="Rhea" id="RHEA:13513"/>
        <dbReference type="ChEBI" id="CHEBI:15378"/>
        <dbReference type="ChEBI" id="CHEBI:30839"/>
        <dbReference type="ChEBI" id="CHEBI:30864"/>
        <dbReference type="ChEBI" id="CHEBI:57540"/>
        <dbReference type="ChEBI" id="CHEBI:57945"/>
        <dbReference type="EC" id="1.3.1.14"/>
    </reaction>
</comment>
<feature type="binding site" evidence="12">
    <location>
        <position position="200"/>
    </location>
    <ligand>
        <name>FMN</name>
        <dbReference type="ChEBI" id="CHEBI:58210"/>
    </ligand>
</feature>
<evidence type="ECO:0000256" key="3">
    <source>
        <dbReference type="ARBA" id="ARBA00004715"/>
    </source>
</evidence>
<feature type="active site" description="Nucleophile" evidence="12">
    <location>
        <position position="139"/>
    </location>
</feature>
<feature type="binding site" evidence="12">
    <location>
        <position position="108"/>
    </location>
    <ligand>
        <name>FMN</name>
        <dbReference type="ChEBI" id="CHEBI:58210"/>
    </ligand>
</feature>
<dbReference type="FunFam" id="3.20.20.70:FF:000027">
    <property type="entry name" value="Dihydropyrimidine dehydrogenase [NADP(+)]"/>
    <property type="match status" value="1"/>
</dbReference>
<dbReference type="InterPro" id="IPR024920">
    <property type="entry name" value="Dihydroorotate_DH_1"/>
</dbReference>
<comment type="caution">
    <text evidence="14">The sequence shown here is derived from an EMBL/GenBank/DDBJ whole genome shotgun (WGS) entry which is preliminary data.</text>
</comment>
<dbReference type="PANTHER" id="PTHR48109">
    <property type="entry name" value="DIHYDROOROTATE DEHYDROGENASE (QUINONE), MITOCHONDRIAL-RELATED"/>
    <property type="match status" value="1"/>
</dbReference>
<gene>
    <name evidence="12" type="primary">pyrD</name>
    <name evidence="14" type="ORF">SAMN06296020_102193</name>
</gene>
<feature type="binding site" evidence="12">
    <location>
        <position position="136"/>
    </location>
    <ligand>
        <name>FMN</name>
        <dbReference type="ChEBI" id="CHEBI:58210"/>
    </ligand>
</feature>
<evidence type="ECO:0000256" key="11">
    <source>
        <dbReference type="ARBA" id="ARBA00048996"/>
    </source>
</evidence>
<evidence type="ECO:0000256" key="12">
    <source>
        <dbReference type="HAMAP-Rule" id="MF_00224"/>
    </source>
</evidence>
<dbReference type="PROSITE" id="PS00912">
    <property type="entry name" value="DHODEHASE_2"/>
    <property type="match status" value="1"/>
</dbReference>
<dbReference type="AlphaFoldDB" id="A0AA45WTT3"/>
<dbReference type="InterPro" id="IPR001295">
    <property type="entry name" value="Dihydroorotate_DH_CS"/>
</dbReference>
<dbReference type="InterPro" id="IPR005720">
    <property type="entry name" value="Dihydroorotate_DH_cat"/>
</dbReference>
<dbReference type="EC" id="1.3.-.-" evidence="12"/>
<dbReference type="HAMAP" id="MF_00224">
    <property type="entry name" value="DHO_dh_type1"/>
    <property type="match status" value="1"/>
</dbReference>
<dbReference type="InterPro" id="IPR012135">
    <property type="entry name" value="Dihydroorotate_DH_1_2"/>
</dbReference>
<keyword evidence="7 12" id="KW-0288">FMN</keyword>
<reference evidence="14" key="1">
    <citation type="submission" date="2017-05" db="EMBL/GenBank/DDBJ databases">
        <authorList>
            <person name="Varghese N."/>
            <person name="Submissions S."/>
        </authorList>
    </citation>
    <scope>NUCLEOTIDE SEQUENCE</scope>
    <source>
        <strain evidence="14">Su22</strain>
    </source>
</reference>
<evidence type="ECO:0000256" key="6">
    <source>
        <dbReference type="ARBA" id="ARBA00022630"/>
    </source>
</evidence>
<dbReference type="Pfam" id="PF01180">
    <property type="entry name" value="DHO_dh"/>
    <property type="match status" value="1"/>
</dbReference>
<evidence type="ECO:0000256" key="8">
    <source>
        <dbReference type="ARBA" id="ARBA00022975"/>
    </source>
</evidence>
<feature type="binding site" evidence="12">
    <location>
        <position position="174"/>
    </location>
    <ligand>
        <name>FMN</name>
        <dbReference type="ChEBI" id="CHEBI:58210"/>
    </ligand>
</feature>
<feature type="binding site" evidence="12">
    <location>
        <begin position="54"/>
        <end position="55"/>
    </location>
    <ligand>
        <name>FMN</name>
        <dbReference type="ChEBI" id="CHEBI:58210"/>
    </ligand>
</feature>
<sequence>MKHKGLQVVIPGRREGARSLTLDNPVIAASGTFGSGREYGEYLDLNQLGGIAVKGLTPEPREGNPLPRIVETPMGMLNSIGLQNPGLEGFIKEEMPFLRTYETAVIANISGNTVAEFTAMATRLESVPGIHGLEVNVSCPNIHRGGEVFATNPEMVQTITEEVVKVTTLPVIVKLSPNVTDIGLIAQSAEAGGADAVSLINTVLGMAIDIKTRQPVLKRVMGGLSGPAVKPIALRQVWQVYQAVKIPIIGMGGIMTAEDALEFLMAGAAAVSVGTGNFVNPTACIDVAEGINAYMEKHGLHRVSELTGAAHKQ</sequence>
<feature type="binding site" evidence="12">
    <location>
        <begin position="78"/>
        <end position="82"/>
    </location>
    <ligand>
        <name>substrate</name>
    </ligand>
</feature>
<feature type="binding site" evidence="12">
    <location>
        <position position="30"/>
    </location>
    <ligand>
        <name>FMN</name>
        <dbReference type="ChEBI" id="CHEBI:58210"/>
    </ligand>
</feature>
<dbReference type="Proteomes" id="UP001158066">
    <property type="component" value="Unassembled WGS sequence"/>
</dbReference>
<comment type="pathway">
    <text evidence="3">Pyrimidine metabolism; UMP biosynthesis via de novo pathway; orotate from (S)-dihydroorotate (NAD(+) route): step 1/1.</text>
</comment>
<feature type="binding site" evidence="12">
    <location>
        <begin position="201"/>
        <end position="202"/>
    </location>
    <ligand>
        <name>substrate</name>
    </ligand>
</feature>
<feature type="binding site" evidence="12">
    <location>
        <position position="136"/>
    </location>
    <ligand>
        <name>substrate</name>
    </ligand>
</feature>
<evidence type="ECO:0000256" key="5">
    <source>
        <dbReference type="ARBA" id="ARBA00022490"/>
    </source>
</evidence>
<keyword evidence="5 12" id="KW-0963">Cytoplasm</keyword>
<dbReference type="SUPFAM" id="SSF51395">
    <property type="entry name" value="FMN-linked oxidoreductases"/>
    <property type="match status" value="1"/>
</dbReference>
<evidence type="ECO:0000256" key="4">
    <source>
        <dbReference type="ARBA" id="ARBA00008008"/>
    </source>
</evidence>
<feature type="binding site" evidence="12">
    <location>
        <begin position="252"/>
        <end position="253"/>
    </location>
    <ligand>
        <name>FMN</name>
        <dbReference type="ChEBI" id="CHEBI:58210"/>
    </ligand>
</feature>
<name>A0AA45WTT3_9CLOT</name>
<evidence type="ECO:0000256" key="2">
    <source>
        <dbReference type="ARBA" id="ARBA00004496"/>
    </source>
</evidence>
<comment type="catalytic activity">
    <reaction evidence="12">
        <text>(S)-dihydroorotate + A = orotate + AH2</text>
        <dbReference type="Rhea" id="RHEA:18073"/>
        <dbReference type="ChEBI" id="CHEBI:13193"/>
        <dbReference type="ChEBI" id="CHEBI:17499"/>
        <dbReference type="ChEBI" id="CHEBI:30839"/>
        <dbReference type="ChEBI" id="CHEBI:30864"/>
    </reaction>
</comment>
<dbReference type="PIRSF" id="PIRSF000164">
    <property type="entry name" value="DHO_oxidase"/>
    <property type="match status" value="1"/>
</dbReference>
<dbReference type="PROSITE" id="PS00911">
    <property type="entry name" value="DHODEHASE_1"/>
    <property type="match status" value="1"/>
</dbReference>
<keyword evidence="15" id="KW-1185">Reference proteome</keyword>
<feature type="binding site" evidence="12">
    <location>
        <begin position="274"/>
        <end position="275"/>
    </location>
    <ligand>
        <name>FMN</name>
        <dbReference type="ChEBI" id="CHEBI:58210"/>
    </ligand>
</feature>
<keyword evidence="8 12" id="KW-0665">Pyrimidine biosynthesis</keyword>
<evidence type="ECO:0000313" key="15">
    <source>
        <dbReference type="Proteomes" id="UP001158066"/>
    </source>
</evidence>
<dbReference type="InterPro" id="IPR050074">
    <property type="entry name" value="DHO_dehydrogenase"/>
</dbReference>
<keyword evidence="6 12" id="KW-0285">Flavoprotein</keyword>
<feature type="binding site" evidence="12">
    <location>
        <position position="226"/>
    </location>
    <ligand>
        <name>FMN</name>
        <dbReference type="ChEBI" id="CHEBI:58210"/>
    </ligand>
</feature>
<dbReference type="GO" id="GO:0006207">
    <property type="term" value="P:'de novo' pyrimidine nucleobase biosynthetic process"/>
    <property type="evidence" value="ECO:0007669"/>
    <property type="project" value="InterPro"/>
</dbReference>
<feature type="binding site" evidence="12">
    <location>
        <position position="54"/>
    </location>
    <ligand>
        <name>substrate</name>
    </ligand>
</feature>
<dbReference type="InterPro" id="IPR033888">
    <property type="entry name" value="DHOD_1B"/>
</dbReference>
<evidence type="ECO:0000256" key="1">
    <source>
        <dbReference type="ARBA" id="ARBA00003616"/>
    </source>
</evidence>
<keyword evidence="9 12" id="KW-0560">Oxidoreductase</keyword>
<dbReference type="RefSeq" id="WP_283408103.1">
    <property type="nucleotide sequence ID" value="NZ_FXUF01000002.1"/>
</dbReference>
<evidence type="ECO:0000259" key="13">
    <source>
        <dbReference type="Pfam" id="PF01180"/>
    </source>
</evidence>
<dbReference type="CDD" id="cd04740">
    <property type="entry name" value="DHOD_1B_like"/>
    <property type="match status" value="1"/>
</dbReference>
<evidence type="ECO:0000256" key="9">
    <source>
        <dbReference type="ARBA" id="ARBA00023002"/>
    </source>
</evidence>
<feature type="domain" description="Dihydroorotate dehydrogenase catalytic" evidence="13">
    <location>
        <begin position="20"/>
        <end position="295"/>
    </location>
</feature>
<dbReference type="NCBIfam" id="TIGR01037">
    <property type="entry name" value="pyrD_sub1_fam"/>
    <property type="match status" value="1"/>
</dbReference>
<comment type="similarity">
    <text evidence="4 12">Belongs to the dihydroorotate dehydrogenase family. Type 1 subfamily.</text>
</comment>
<keyword evidence="10" id="KW-0520">NAD</keyword>
<dbReference type="InterPro" id="IPR049622">
    <property type="entry name" value="Dihydroorotate_DH_I"/>
</dbReference>
<dbReference type="NCBIfam" id="NF005574">
    <property type="entry name" value="PRK07259.1"/>
    <property type="match status" value="1"/>
</dbReference>
<evidence type="ECO:0000313" key="14">
    <source>
        <dbReference type="EMBL" id="SMP44500.1"/>
    </source>
</evidence>
<accession>A0AA45WTT3</accession>
<evidence type="ECO:0000256" key="10">
    <source>
        <dbReference type="ARBA" id="ARBA00023027"/>
    </source>
</evidence>
<dbReference type="GO" id="GO:0044205">
    <property type="term" value="P:'de novo' UMP biosynthetic process"/>
    <property type="evidence" value="ECO:0007669"/>
    <property type="project" value="UniProtKB-UniRule"/>
</dbReference>
<proteinExistence type="inferred from homology"/>
<dbReference type="GO" id="GO:0005737">
    <property type="term" value="C:cytoplasm"/>
    <property type="evidence" value="ECO:0007669"/>
    <property type="project" value="UniProtKB-SubCell"/>
</dbReference>
<comment type="subcellular location">
    <subcellularLocation>
        <location evidence="2 12">Cytoplasm</location>
    </subcellularLocation>
</comment>
<dbReference type="PANTHER" id="PTHR48109:SF1">
    <property type="entry name" value="DIHYDROOROTATE DEHYDROGENASE (FUMARATE)"/>
    <property type="match status" value="1"/>
</dbReference>